<dbReference type="InterPro" id="IPR058709">
    <property type="entry name" value="BSH_RND-rel"/>
</dbReference>
<dbReference type="RefSeq" id="WP_106012354.1">
    <property type="nucleotide sequence ID" value="NZ_CP027226.1"/>
</dbReference>
<evidence type="ECO:0000313" key="4">
    <source>
        <dbReference type="EMBL" id="AVM42371.1"/>
    </source>
</evidence>
<proteinExistence type="predicted"/>
<evidence type="ECO:0000256" key="2">
    <source>
        <dbReference type="SAM" id="Phobius"/>
    </source>
</evidence>
<keyword evidence="2" id="KW-0472">Membrane</keyword>
<keyword evidence="5" id="KW-1185">Reference proteome</keyword>
<organism evidence="4 5">
    <name type="scientific">Fastidiosipila sanguinis</name>
    <dbReference type="NCBI Taxonomy" id="236753"/>
    <lineage>
        <taxon>Bacteria</taxon>
        <taxon>Bacillati</taxon>
        <taxon>Bacillota</taxon>
        <taxon>Clostridia</taxon>
        <taxon>Eubacteriales</taxon>
        <taxon>Oscillospiraceae</taxon>
        <taxon>Fastidiosipila</taxon>
    </lineage>
</organism>
<dbReference type="KEGG" id="fsa:C5Q98_03635"/>
<reference evidence="5" key="1">
    <citation type="submission" date="2018-02" db="EMBL/GenBank/DDBJ databases">
        <authorList>
            <person name="Holder M.E."/>
            <person name="Ajami N.J."/>
            <person name="Petrosino J.F."/>
        </authorList>
    </citation>
    <scope>NUCLEOTIDE SEQUENCE [LARGE SCALE GENOMIC DNA]</scope>
    <source>
        <strain evidence="5">CCUG 47711</strain>
    </source>
</reference>
<dbReference type="OrthoDB" id="1834786at2"/>
<dbReference type="AlphaFoldDB" id="A0A2S0KMV6"/>
<dbReference type="Pfam" id="PF26018">
    <property type="entry name" value="BSH_RND_rel"/>
    <property type="match status" value="1"/>
</dbReference>
<gene>
    <name evidence="4" type="ORF">C5Q98_03635</name>
</gene>
<dbReference type="EMBL" id="CP027226">
    <property type="protein sequence ID" value="AVM42371.1"/>
    <property type="molecule type" value="Genomic_DNA"/>
</dbReference>
<evidence type="ECO:0000256" key="1">
    <source>
        <dbReference type="SAM" id="Coils"/>
    </source>
</evidence>
<feature type="coiled-coil region" evidence="1">
    <location>
        <begin position="123"/>
        <end position="154"/>
    </location>
</feature>
<protein>
    <recommendedName>
        <fullName evidence="3">RND related barrel-sandwich hybrid domain-containing protein</fullName>
    </recommendedName>
</protein>
<name>A0A2S0KMV6_9FIRM</name>
<keyword evidence="2" id="KW-0812">Transmembrane</keyword>
<feature type="transmembrane region" description="Helical" evidence="2">
    <location>
        <begin position="42"/>
        <end position="63"/>
    </location>
</feature>
<evidence type="ECO:0000313" key="5">
    <source>
        <dbReference type="Proteomes" id="UP000237947"/>
    </source>
</evidence>
<keyword evidence="1" id="KW-0175">Coiled coil</keyword>
<feature type="domain" description="RND related barrel-sandwich hybrid" evidence="3">
    <location>
        <begin position="96"/>
        <end position="299"/>
    </location>
</feature>
<accession>A0A2S0KMV6</accession>
<sequence length="459" mass="52619">MANNFTDNTNINKVQNKEVNHSRTEILSRRQEQEEKRLRQRFYIMIVFVIIIIILAFAMINIIRSEYKPKPQLYILVPGNLEKNIESKSLVLRDEIQLEASSSGLMAAGVTSGEKIAVNDPVAKIVDLQAEQQREELAEVNEEISERQLELLNEHNLPDDGLVERIYSKYDIQLSEYIKTLQDIANDKLPIDNTAMIQEELSLKLKERSENLNTLDFEDETIINLKNKKANLESYLKDYETPIISKKSGYVSYLIDEYSRKITEEDIDKIDPETILNANIDVHKEKNMLKQNLSKGQSALSLITSFDQRLVVPVDRAMAAEFEIDNIYDLKFPRENLELNAVKLISVKEQGEYALLTFYTSQKIGDFADLRYTPVSMKIESVRGLKIPQSAIVRSKEGNKAAVMVLRRAYVYEQEIEILAEDDEYAIIANKENSDIELTDGSVIVQNPETVRNGEKLMS</sequence>
<dbReference type="Proteomes" id="UP000237947">
    <property type="component" value="Chromosome"/>
</dbReference>
<evidence type="ECO:0000259" key="3">
    <source>
        <dbReference type="Pfam" id="PF26018"/>
    </source>
</evidence>
<keyword evidence="2" id="KW-1133">Transmembrane helix</keyword>